<organism evidence="2 3">
    <name type="scientific">Hydnum rufescens UP504</name>
    <dbReference type="NCBI Taxonomy" id="1448309"/>
    <lineage>
        <taxon>Eukaryota</taxon>
        <taxon>Fungi</taxon>
        <taxon>Dikarya</taxon>
        <taxon>Basidiomycota</taxon>
        <taxon>Agaricomycotina</taxon>
        <taxon>Agaricomycetes</taxon>
        <taxon>Cantharellales</taxon>
        <taxon>Hydnaceae</taxon>
        <taxon>Hydnum</taxon>
    </lineage>
</organism>
<dbReference type="EMBL" id="MU128943">
    <property type="protein sequence ID" value="KAF9516129.1"/>
    <property type="molecule type" value="Genomic_DNA"/>
</dbReference>
<feature type="region of interest" description="Disordered" evidence="1">
    <location>
        <begin position="1"/>
        <end position="29"/>
    </location>
</feature>
<comment type="caution">
    <text evidence="2">The sequence shown here is derived from an EMBL/GenBank/DDBJ whole genome shotgun (WGS) entry which is preliminary data.</text>
</comment>
<feature type="region of interest" description="Disordered" evidence="1">
    <location>
        <begin position="288"/>
        <end position="342"/>
    </location>
</feature>
<feature type="region of interest" description="Disordered" evidence="1">
    <location>
        <begin position="41"/>
        <end position="176"/>
    </location>
</feature>
<dbReference type="Proteomes" id="UP000886523">
    <property type="component" value="Unassembled WGS sequence"/>
</dbReference>
<evidence type="ECO:0000256" key="1">
    <source>
        <dbReference type="SAM" id="MobiDB-lite"/>
    </source>
</evidence>
<gene>
    <name evidence="2" type="ORF">BS47DRAFT_1360530</name>
</gene>
<keyword evidence="3" id="KW-1185">Reference proteome</keyword>
<feature type="compositionally biased region" description="Polar residues" evidence="1">
    <location>
        <begin position="167"/>
        <end position="176"/>
    </location>
</feature>
<evidence type="ECO:0000313" key="3">
    <source>
        <dbReference type="Proteomes" id="UP000886523"/>
    </source>
</evidence>
<feature type="compositionally biased region" description="Low complexity" evidence="1">
    <location>
        <begin position="324"/>
        <end position="342"/>
    </location>
</feature>
<name>A0A9P6DYM8_9AGAM</name>
<dbReference type="OrthoDB" id="10685472at2759"/>
<reference evidence="2" key="1">
    <citation type="journal article" date="2020" name="Nat. Commun.">
        <title>Large-scale genome sequencing of mycorrhizal fungi provides insights into the early evolution of symbiotic traits.</title>
        <authorList>
            <person name="Miyauchi S."/>
            <person name="Kiss E."/>
            <person name="Kuo A."/>
            <person name="Drula E."/>
            <person name="Kohler A."/>
            <person name="Sanchez-Garcia M."/>
            <person name="Morin E."/>
            <person name="Andreopoulos B."/>
            <person name="Barry K.W."/>
            <person name="Bonito G."/>
            <person name="Buee M."/>
            <person name="Carver A."/>
            <person name="Chen C."/>
            <person name="Cichocki N."/>
            <person name="Clum A."/>
            <person name="Culley D."/>
            <person name="Crous P.W."/>
            <person name="Fauchery L."/>
            <person name="Girlanda M."/>
            <person name="Hayes R.D."/>
            <person name="Keri Z."/>
            <person name="LaButti K."/>
            <person name="Lipzen A."/>
            <person name="Lombard V."/>
            <person name="Magnuson J."/>
            <person name="Maillard F."/>
            <person name="Murat C."/>
            <person name="Nolan M."/>
            <person name="Ohm R.A."/>
            <person name="Pangilinan J."/>
            <person name="Pereira M.F."/>
            <person name="Perotto S."/>
            <person name="Peter M."/>
            <person name="Pfister S."/>
            <person name="Riley R."/>
            <person name="Sitrit Y."/>
            <person name="Stielow J.B."/>
            <person name="Szollosi G."/>
            <person name="Zifcakova L."/>
            <person name="Stursova M."/>
            <person name="Spatafora J.W."/>
            <person name="Tedersoo L."/>
            <person name="Vaario L.M."/>
            <person name="Yamada A."/>
            <person name="Yan M."/>
            <person name="Wang P."/>
            <person name="Xu J."/>
            <person name="Bruns T."/>
            <person name="Baldrian P."/>
            <person name="Vilgalys R."/>
            <person name="Dunand C."/>
            <person name="Henrissat B."/>
            <person name="Grigoriev I.V."/>
            <person name="Hibbett D."/>
            <person name="Nagy L.G."/>
            <person name="Martin F.M."/>
        </authorList>
    </citation>
    <scope>NUCLEOTIDE SEQUENCE</scope>
    <source>
        <strain evidence="2">UP504</strain>
    </source>
</reference>
<feature type="compositionally biased region" description="Basic and acidic residues" evidence="1">
    <location>
        <begin position="96"/>
        <end position="116"/>
    </location>
</feature>
<sequence length="513" mass="54451">MDVAEELHNELVGLPTRQPIPIDNEGSPKVDTLFGTATSFVDDSGRSPEDNLCSTLIAPVGGSSFPRPNSYETLRKRPKSSHSRIPSPLSTIIDLETEKTNNDSLESVHDISDEHSSSSTSLKQENGKGKGKAKDTDTDTDSRRSIPSSLGRTRPSSVHGVTRERPSSPSLQRRVSVIATSRDPNVNWMTAAPSTTPVFTRAQISARDVVMPLSPSELVRKKTQNGGKVTMARPRTAMVRPVVRNNENELPARVRQRANTLGCHIPPPIVPPPSLLMKKSSWTSKIFIHRTPPASPPPELRGQPINDASHLLDSLVPPSPPSPLATSPTPSSTSFSSLLSSKSAASTNTSISSFETEMIVMPATSTTSAPSCDNEIGPRKWPAASNVDAPCVSPPSPYRAHMDVAVLTKPALDDTETVGGVALARAVVDVVVHPDDDSGYGVGPSAAGAIPTRTMNAVVRVGAANVSGRRDGQQLCPPSKDPAPAPSIAKFAKSAGSGSISKKFKGAWKKFFC</sequence>
<protein>
    <submittedName>
        <fullName evidence="2">Uncharacterized protein</fullName>
    </submittedName>
</protein>
<evidence type="ECO:0000313" key="2">
    <source>
        <dbReference type="EMBL" id="KAF9516129.1"/>
    </source>
</evidence>
<feature type="compositionally biased region" description="Basic and acidic residues" evidence="1">
    <location>
        <begin position="125"/>
        <end position="144"/>
    </location>
</feature>
<accession>A0A9P6DYM8</accession>
<proteinExistence type="predicted"/>
<dbReference type="AlphaFoldDB" id="A0A9P6DYM8"/>
<feature type="compositionally biased region" description="Polar residues" evidence="1">
    <location>
        <begin position="145"/>
        <end position="156"/>
    </location>
</feature>